<protein>
    <recommendedName>
        <fullName evidence="4">HTH araC/xylS-type domain-containing protein</fullName>
    </recommendedName>
</protein>
<dbReference type="InterPro" id="IPR032687">
    <property type="entry name" value="AraC-type_N"/>
</dbReference>
<evidence type="ECO:0000259" key="4">
    <source>
        <dbReference type="PROSITE" id="PS01124"/>
    </source>
</evidence>
<keyword evidence="3" id="KW-0804">Transcription</keyword>
<dbReference type="SMART" id="SM00342">
    <property type="entry name" value="HTH_ARAC"/>
    <property type="match status" value="1"/>
</dbReference>
<dbReference type="EMBL" id="LPZR01000044">
    <property type="protein sequence ID" value="KYO56449.1"/>
    <property type="molecule type" value="Genomic_DNA"/>
</dbReference>
<evidence type="ECO:0000256" key="1">
    <source>
        <dbReference type="ARBA" id="ARBA00023015"/>
    </source>
</evidence>
<dbReference type="GO" id="GO:0003700">
    <property type="term" value="F:DNA-binding transcription factor activity"/>
    <property type="evidence" value="ECO:0007669"/>
    <property type="project" value="InterPro"/>
</dbReference>
<dbReference type="PANTHER" id="PTHR47894:SF1">
    <property type="entry name" value="HTH-TYPE TRANSCRIPTIONAL REGULATOR VQSM"/>
    <property type="match status" value="1"/>
</dbReference>
<keyword evidence="2" id="KW-0238">DNA-binding</keyword>
<dbReference type="Pfam" id="PF12833">
    <property type="entry name" value="HTH_18"/>
    <property type="match status" value="1"/>
</dbReference>
<keyword evidence="1" id="KW-0805">Transcription regulation</keyword>
<evidence type="ECO:0000313" key="5">
    <source>
        <dbReference type="EMBL" id="KYO56449.1"/>
    </source>
</evidence>
<dbReference type="GO" id="GO:0000976">
    <property type="term" value="F:transcription cis-regulatory region binding"/>
    <property type="evidence" value="ECO:0007669"/>
    <property type="project" value="TreeGrafter"/>
</dbReference>
<dbReference type="OrthoDB" id="9805730at2"/>
<dbReference type="PANTHER" id="PTHR47894">
    <property type="entry name" value="HTH-TYPE TRANSCRIPTIONAL REGULATOR GADX"/>
    <property type="match status" value="1"/>
</dbReference>
<evidence type="ECO:0000313" key="6">
    <source>
        <dbReference type="Proteomes" id="UP000075787"/>
    </source>
</evidence>
<dbReference type="GeneID" id="97239727"/>
<dbReference type="InterPro" id="IPR018060">
    <property type="entry name" value="HTH_AraC"/>
</dbReference>
<dbReference type="Proteomes" id="UP000075787">
    <property type="component" value="Unassembled WGS sequence"/>
</dbReference>
<dbReference type="Pfam" id="PF12625">
    <property type="entry name" value="Arabinose_bd"/>
    <property type="match status" value="1"/>
</dbReference>
<feature type="domain" description="HTH araC/xylS-type" evidence="4">
    <location>
        <begin position="246"/>
        <end position="344"/>
    </location>
</feature>
<name>A0A162LRE7_9PROT</name>
<organism evidence="5 6">
    <name type="scientific">Tistrella mobilis</name>
    <dbReference type="NCBI Taxonomy" id="171437"/>
    <lineage>
        <taxon>Bacteria</taxon>
        <taxon>Pseudomonadati</taxon>
        <taxon>Pseudomonadota</taxon>
        <taxon>Alphaproteobacteria</taxon>
        <taxon>Geminicoccales</taxon>
        <taxon>Geminicoccaceae</taxon>
        <taxon>Tistrella</taxon>
    </lineage>
</organism>
<dbReference type="GO" id="GO:0005829">
    <property type="term" value="C:cytosol"/>
    <property type="evidence" value="ECO:0007669"/>
    <property type="project" value="TreeGrafter"/>
</dbReference>
<reference evidence="5 6" key="1">
    <citation type="submission" date="2015-12" db="EMBL/GenBank/DDBJ databases">
        <title>Genome sequence of Tistrella mobilis MCCC 1A02139.</title>
        <authorList>
            <person name="Lu L."/>
            <person name="Lai Q."/>
            <person name="Shao Z."/>
            <person name="Qian P."/>
        </authorList>
    </citation>
    <scope>NUCLEOTIDE SEQUENCE [LARGE SCALE GENOMIC DNA]</scope>
    <source>
        <strain evidence="5 6">MCCC 1A02139</strain>
    </source>
</reference>
<gene>
    <name evidence="5" type="ORF">AUP44_22030</name>
</gene>
<comment type="caution">
    <text evidence="5">The sequence shown here is derived from an EMBL/GenBank/DDBJ whole genome shotgun (WGS) entry which is preliminary data.</text>
</comment>
<dbReference type="SUPFAM" id="SSF46689">
    <property type="entry name" value="Homeodomain-like"/>
    <property type="match status" value="1"/>
</dbReference>
<proteinExistence type="predicted"/>
<accession>A0A162LRE7</accession>
<dbReference type="AlphaFoldDB" id="A0A162LRE7"/>
<dbReference type="Gene3D" id="1.10.10.60">
    <property type="entry name" value="Homeodomain-like"/>
    <property type="match status" value="1"/>
</dbReference>
<dbReference type="RefSeq" id="WP_062761867.1">
    <property type="nucleotide sequence ID" value="NZ_CP121043.1"/>
</dbReference>
<evidence type="ECO:0000256" key="3">
    <source>
        <dbReference type="ARBA" id="ARBA00023163"/>
    </source>
</evidence>
<sequence length="346" mass="37518">MTESPPPLRRWITPTIPARFARELTDRLPLAADTLRRIHQRAGIDPRLLEADGPRVAPIAYRRLQRLAVGAAGDEFLGHLARPVPPGATAELLRLMAHMPATGPAIDAAARMIRVFDGAAPWRIALPEGPAGPVRLELTPRTAVQADALLMPHLILLGLIHVIGWLGGEAPPLRRVMLPERFGALAAESTFLFGRAVEHGATPGGLEFAPGSLALPVTARPDSAGAFTRRLVELMTAPTAPAGTEAALRHLLAATRPYAGLSETAAARALGMSRATLARRLASSGMSFRLVRDELRRDLACSLLRRTELSLADIADRLDFSEPSAFQRAFRQWTGQPPARWRRLNR</sequence>
<dbReference type="PROSITE" id="PS01124">
    <property type="entry name" value="HTH_ARAC_FAMILY_2"/>
    <property type="match status" value="1"/>
</dbReference>
<dbReference type="InterPro" id="IPR009057">
    <property type="entry name" value="Homeodomain-like_sf"/>
</dbReference>
<evidence type="ECO:0000256" key="2">
    <source>
        <dbReference type="ARBA" id="ARBA00023125"/>
    </source>
</evidence>